<proteinExistence type="predicted"/>
<dbReference type="InterPro" id="IPR000719">
    <property type="entry name" value="Prot_kinase_dom"/>
</dbReference>
<dbReference type="AlphaFoldDB" id="A0A8S1SUK5"/>
<dbReference type="FunFam" id="1.10.510.10:FF:000945">
    <property type="entry name" value="Uncharacterized protein"/>
    <property type="match status" value="1"/>
</dbReference>
<evidence type="ECO:0000256" key="1">
    <source>
        <dbReference type="ARBA" id="ARBA00022741"/>
    </source>
</evidence>
<dbReference type="PANTHER" id="PTHR24347">
    <property type="entry name" value="SERINE/THREONINE-PROTEIN KINASE"/>
    <property type="match status" value="1"/>
</dbReference>
<feature type="domain" description="Protein kinase" evidence="3">
    <location>
        <begin position="131"/>
        <end position="389"/>
    </location>
</feature>
<dbReference type="FunFam" id="3.30.200.20:FF:000042">
    <property type="entry name" value="Aurora kinase A"/>
    <property type="match status" value="1"/>
</dbReference>
<evidence type="ECO:0000259" key="3">
    <source>
        <dbReference type="PROSITE" id="PS50011"/>
    </source>
</evidence>
<protein>
    <recommendedName>
        <fullName evidence="3">Protein kinase domain-containing protein</fullName>
    </recommendedName>
</protein>
<gene>
    <name evidence="4" type="ORF">PPENT_87.1.T0140174</name>
</gene>
<dbReference type="Proteomes" id="UP000689195">
    <property type="component" value="Unassembled WGS sequence"/>
</dbReference>
<dbReference type="PROSITE" id="PS00108">
    <property type="entry name" value="PROTEIN_KINASE_ST"/>
    <property type="match status" value="1"/>
</dbReference>
<dbReference type="OrthoDB" id="10252171at2759"/>
<sequence>MQYTQEIIKNQQEKFESQLITKEFQMYFNNKNANLTKSDEHLYFQNKKDKFLIKKHYYLFNQYLVMKNKFINFENCQITYDESKQNQIYDSFILLQKEGKKFQIYGKKESLFKWFEHLKHYTIQRNFKNKFKKCELLGRGSQAKVYKILNIKTGKTFATKQFEKNKINESSLSHLLKEISILRQLNHDGITKFYEVFENKKKIYIILECLNGGELLDQIRSPSYQYNEQFVMDFASNLLKIIDYVHQTGIMHRDLKPENLILKDSNNYTDFAIADFGLAEFYKNDVQYLEKCGTIGYIAPEVLRNKPYDQKIDIYSIGVILFTLFTGSLPFVGNSTIEIYQNNLQAKINASQLKQINITDKAKQFVFSLLNENPEKRPTAQEALKHEWFKLPPSLTNNLILSTLTNLSGHKKHQKFLSIKCTSPLWNKSKLKDCFLEDSDDSQNNIYKFQIIKDSIVFNDDDDDAELMDEQDGQTNQIQLSAQQCENYYFSNSKIRLLNEKRDQGLF</sequence>
<keyword evidence="2" id="KW-0067">ATP-binding</keyword>
<dbReference type="GO" id="GO:0004672">
    <property type="term" value="F:protein kinase activity"/>
    <property type="evidence" value="ECO:0007669"/>
    <property type="project" value="InterPro"/>
</dbReference>
<dbReference type="SMART" id="SM00220">
    <property type="entry name" value="S_TKc"/>
    <property type="match status" value="1"/>
</dbReference>
<dbReference type="PROSITE" id="PS50011">
    <property type="entry name" value="PROTEIN_KINASE_DOM"/>
    <property type="match status" value="1"/>
</dbReference>
<evidence type="ECO:0000313" key="4">
    <source>
        <dbReference type="EMBL" id="CAD8145301.1"/>
    </source>
</evidence>
<keyword evidence="1" id="KW-0547">Nucleotide-binding</keyword>
<keyword evidence="5" id="KW-1185">Reference proteome</keyword>
<reference evidence="4" key="1">
    <citation type="submission" date="2021-01" db="EMBL/GenBank/DDBJ databases">
        <authorList>
            <consortium name="Genoscope - CEA"/>
            <person name="William W."/>
        </authorList>
    </citation>
    <scope>NUCLEOTIDE SEQUENCE</scope>
</reference>
<dbReference type="EMBL" id="CAJJDO010000014">
    <property type="protein sequence ID" value="CAD8145301.1"/>
    <property type="molecule type" value="Genomic_DNA"/>
</dbReference>
<dbReference type="Pfam" id="PF00069">
    <property type="entry name" value="Pkinase"/>
    <property type="match status" value="1"/>
</dbReference>
<dbReference type="GO" id="GO:0005524">
    <property type="term" value="F:ATP binding"/>
    <property type="evidence" value="ECO:0007669"/>
    <property type="project" value="UniProtKB-KW"/>
</dbReference>
<organism evidence="4 5">
    <name type="scientific">Paramecium pentaurelia</name>
    <dbReference type="NCBI Taxonomy" id="43138"/>
    <lineage>
        <taxon>Eukaryota</taxon>
        <taxon>Sar</taxon>
        <taxon>Alveolata</taxon>
        <taxon>Ciliophora</taxon>
        <taxon>Intramacronucleata</taxon>
        <taxon>Oligohymenophorea</taxon>
        <taxon>Peniculida</taxon>
        <taxon>Parameciidae</taxon>
        <taxon>Paramecium</taxon>
    </lineage>
</organism>
<name>A0A8S1SUK5_9CILI</name>
<comment type="caution">
    <text evidence="4">The sequence shown here is derived from an EMBL/GenBank/DDBJ whole genome shotgun (WGS) entry which is preliminary data.</text>
</comment>
<dbReference type="InterPro" id="IPR008271">
    <property type="entry name" value="Ser/Thr_kinase_AS"/>
</dbReference>
<evidence type="ECO:0000256" key="2">
    <source>
        <dbReference type="ARBA" id="ARBA00022840"/>
    </source>
</evidence>
<accession>A0A8S1SUK5</accession>
<evidence type="ECO:0000313" key="5">
    <source>
        <dbReference type="Proteomes" id="UP000689195"/>
    </source>
</evidence>